<accession>A0A136PI38</accession>
<dbReference type="PANTHER" id="PTHR33627:SF1">
    <property type="entry name" value="TRANSPOSASE"/>
    <property type="match status" value="1"/>
</dbReference>
<gene>
    <name evidence="3" type="ORF">AWW66_32175</name>
</gene>
<dbReference type="EMBL" id="LRQV01000298">
    <property type="protein sequence ID" value="KXK58053.1"/>
    <property type="molecule type" value="Genomic_DNA"/>
</dbReference>
<keyword evidence="4" id="KW-1185">Reference proteome</keyword>
<proteinExistence type="predicted"/>
<evidence type="ECO:0000256" key="1">
    <source>
        <dbReference type="SAM" id="MobiDB-lite"/>
    </source>
</evidence>
<dbReference type="InterPro" id="IPR039365">
    <property type="entry name" value="IS701-like"/>
</dbReference>
<feature type="domain" description="Transposase IS701-like DDE" evidence="2">
    <location>
        <begin position="21"/>
        <end position="324"/>
    </location>
</feature>
<dbReference type="Pfam" id="PF13546">
    <property type="entry name" value="DDE_5"/>
    <property type="match status" value="1"/>
</dbReference>
<evidence type="ECO:0000313" key="4">
    <source>
        <dbReference type="Proteomes" id="UP000070620"/>
    </source>
</evidence>
<dbReference type="PANTHER" id="PTHR33627">
    <property type="entry name" value="TRANSPOSASE"/>
    <property type="match status" value="1"/>
</dbReference>
<protein>
    <submittedName>
        <fullName evidence="3">Transposase</fullName>
    </submittedName>
</protein>
<dbReference type="AlphaFoldDB" id="A0A136PI38"/>
<dbReference type="InterPro" id="IPR038721">
    <property type="entry name" value="IS701-like_DDE_dom"/>
</dbReference>
<dbReference type="OrthoDB" id="4954307at2"/>
<sequence length="462" mass="51342">MDERDLVRVRARLEDFGAGIFAGLRRSDQRATGLRYLRGLMLDGRRKSMQPMAERLGVDHQQLQQFLTSSTWDVAGVRRRAAAAAIDLVTPQVWVVDDTGFPKDGKASACVARQYSGTLGKVANCQIAVSVHAATDAASAVLNWRLFVPESWDDTCVAGSDGKPANVHARRLRQQPVTRDAAGAKKPHTRVQVPPAEQIAQIRRRRAASKVPDTERYRPKWLMALEMLDELAEWGLRPPLLTADAGYGQVAEFRQGLTERGIAYIVATTSSTTAQPGDAQPVEVPYAGVGKYPTPKYPQPARSLKDLALTHGADTARLVRWRARLPAAARTPDQRVGELSGHFFALRVRPAGRVIRRGPHRGDDGVLPECWLLVQWPPGQDEPSDYWLSDLPTDTPLAELVRLAKSRWRVEHDYRELKTALGLDHFEGRSWIGWHRHVTLTAAAQLFLTQLRLTRPKAAGQT</sequence>
<reference evidence="3 4" key="1">
    <citation type="submission" date="2016-01" db="EMBL/GenBank/DDBJ databases">
        <title>Whole genome sequence and analysis of Micromonospora rosaria DSM 803, which can produce antibacterial substance rosamicin.</title>
        <authorList>
            <person name="Yang H."/>
            <person name="He X."/>
            <person name="Zhu D."/>
        </authorList>
    </citation>
    <scope>NUCLEOTIDE SEQUENCE [LARGE SCALE GENOMIC DNA]</scope>
    <source>
        <strain evidence="3 4">DSM 803</strain>
    </source>
</reference>
<dbReference type="InterPro" id="IPR012337">
    <property type="entry name" value="RNaseH-like_sf"/>
</dbReference>
<dbReference type="SUPFAM" id="SSF53098">
    <property type="entry name" value="Ribonuclease H-like"/>
    <property type="match status" value="1"/>
</dbReference>
<name>A0A136PI38_9ACTN</name>
<evidence type="ECO:0000259" key="2">
    <source>
        <dbReference type="Pfam" id="PF13546"/>
    </source>
</evidence>
<dbReference type="Proteomes" id="UP000070620">
    <property type="component" value="Unassembled WGS sequence"/>
</dbReference>
<dbReference type="RefSeq" id="WP_067374598.1">
    <property type="nucleotide sequence ID" value="NZ_JBIUBN010000058.1"/>
</dbReference>
<organism evidence="3 4">
    <name type="scientific">Micromonospora rosaria</name>
    <dbReference type="NCBI Taxonomy" id="47874"/>
    <lineage>
        <taxon>Bacteria</taxon>
        <taxon>Bacillati</taxon>
        <taxon>Actinomycetota</taxon>
        <taxon>Actinomycetes</taxon>
        <taxon>Micromonosporales</taxon>
        <taxon>Micromonosporaceae</taxon>
        <taxon>Micromonospora</taxon>
    </lineage>
</organism>
<feature type="region of interest" description="Disordered" evidence="1">
    <location>
        <begin position="170"/>
        <end position="194"/>
    </location>
</feature>
<comment type="caution">
    <text evidence="3">The sequence shown here is derived from an EMBL/GenBank/DDBJ whole genome shotgun (WGS) entry which is preliminary data.</text>
</comment>
<evidence type="ECO:0000313" key="3">
    <source>
        <dbReference type="EMBL" id="KXK58053.1"/>
    </source>
</evidence>